<gene>
    <name evidence="2" type="primary">LOC142179860</name>
</gene>
<dbReference type="RefSeq" id="XP_075106848.1">
    <property type="nucleotide sequence ID" value="XM_075250747.1"/>
</dbReference>
<name>A0AC58UBI7_TOBAC</name>
<evidence type="ECO:0000313" key="2">
    <source>
        <dbReference type="RefSeq" id="XP_075106848.1"/>
    </source>
</evidence>
<reference evidence="2" key="2">
    <citation type="submission" date="2025-08" db="UniProtKB">
        <authorList>
            <consortium name="RefSeq"/>
        </authorList>
    </citation>
    <scope>IDENTIFICATION</scope>
    <source>
        <tissue evidence="2">Leaf</tissue>
    </source>
</reference>
<organism evidence="1 2">
    <name type="scientific">Nicotiana tabacum</name>
    <name type="common">Common tobacco</name>
    <dbReference type="NCBI Taxonomy" id="4097"/>
    <lineage>
        <taxon>Eukaryota</taxon>
        <taxon>Viridiplantae</taxon>
        <taxon>Streptophyta</taxon>
        <taxon>Embryophyta</taxon>
        <taxon>Tracheophyta</taxon>
        <taxon>Spermatophyta</taxon>
        <taxon>Magnoliopsida</taxon>
        <taxon>eudicotyledons</taxon>
        <taxon>Gunneridae</taxon>
        <taxon>Pentapetalae</taxon>
        <taxon>asterids</taxon>
        <taxon>lamiids</taxon>
        <taxon>Solanales</taxon>
        <taxon>Solanaceae</taxon>
        <taxon>Nicotianoideae</taxon>
        <taxon>Nicotianeae</taxon>
        <taxon>Nicotiana</taxon>
    </lineage>
</organism>
<dbReference type="Proteomes" id="UP000790787">
    <property type="component" value="Chromosome 4"/>
</dbReference>
<sequence>MLMRDSFNNSNRPFRFESMWTSHPSFPSIINETFTNNSPLIQSTETFKSLVTHWKRHTFGNIFHKKRRNMARIAGIQKLPNYQFNNYLLNLESNLIRELDSIFKNEDDFWKLKSRFNWLTEGDANIRFFHTSTLNWRRRNMIMSLKEESGN</sequence>
<protein>
    <submittedName>
        <fullName evidence="2">Uncharacterized protein LOC142179860</fullName>
    </submittedName>
</protein>
<proteinExistence type="predicted"/>
<keyword evidence="1" id="KW-1185">Reference proteome</keyword>
<evidence type="ECO:0000313" key="1">
    <source>
        <dbReference type="Proteomes" id="UP000790787"/>
    </source>
</evidence>
<accession>A0AC58UBI7</accession>
<reference evidence="1" key="1">
    <citation type="journal article" date="2014" name="Nat. Commun.">
        <title>The tobacco genome sequence and its comparison with those of tomato and potato.</title>
        <authorList>
            <person name="Sierro N."/>
            <person name="Battey J.N."/>
            <person name="Ouadi S."/>
            <person name="Bakaher N."/>
            <person name="Bovet L."/>
            <person name="Willig A."/>
            <person name="Goepfert S."/>
            <person name="Peitsch M.C."/>
            <person name="Ivanov N.V."/>
        </authorList>
    </citation>
    <scope>NUCLEOTIDE SEQUENCE [LARGE SCALE GENOMIC DNA]</scope>
</reference>